<name>A0AAW1AN14_CROAD</name>
<evidence type="ECO:0000256" key="4">
    <source>
        <dbReference type="ARBA" id="ARBA00022842"/>
    </source>
</evidence>
<comment type="cofactor">
    <cofactor evidence="1">
        <name>Mg(2+)</name>
        <dbReference type="ChEBI" id="CHEBI:18420"/>
    </cofactor>
</comment>
<dbReference type="Proteomes" id="UP001474421">
    <property type="component" value="Unassembled WGS sequence"/>
</dbReference>
<accession>A0AAW1AN14</accession>
<organism evidence="6 7">
    <name type="scientific">Crotalus adamanteus</name>
    <name type="common">Eastern diamondback rattlesnake</name>
    <dbReference type="NCBI Taxonomy" id="8729"/>
    <lineage>
        <taxon>Eukaryota</taxon>
        <taxon>Metazoa</taxon>
        <taxon>Chordata</taxon>
        <taxon>Craniata</taxon>
        <taxon>Vertebrata</taxon>
        <taxon>Euteleostomi</taxon>
        <taxon>Lepidosauria</taxon>
        <taxon>Squamata</taxon>
        <taxon>Bifurcata</taxon>
        <taxon>Unidentata</taxon>
        <taxon>Episquamata</taxon>
        <taxon>Toxicofera</taxon>
        <taxon>Serpentes</taxon>
        <taxon>Colubroidea</taxon>
        <taxon>Viperidae</taxon>
        <taxon>Crotalinae</taxon>
        <taxon>Crotalus</taxon>
    </lineage>
</organism>
<dbReference type="GO" id="GO:0052751">
    <property type="term" value="F:GDP-mannose hydrolase activity"/>
    <property type="evidence" value="ECO:0007669"/>
    <property type="project" value="TreeGrafter"/>
</dbReference>
<dbReference type="GO" id="GO:0046872">
    <property type="term" value="F:metal ion binding"/>
    <property type="evidence" value="ECO:0007669"/>
    <property type="project" value="UniProtKB-KW"/>
</dbReference>
<proteinExistence type="predicted"/>
<evidence type="ECO:0000256" key="2">
    <source>
        <dbReference type="ARBA" id="ARBA00022723"/>
    </source>
</evidence>
<reference evidence="6 7" key="1">
    <citation type="journal article" date="2024" name="Proc. Natl. Acad. Sci. U.S.A.">
        <title>The genetic regulatory architecture and epigenomic basis for age-related changes in rattlesnake venom.</title>
        <authorList>
            <person name="Hogan M.P."/>
            <person name="Holding M.L."/>
            <person name="Nystrom G.S."/>
            <person name="Colston T.J."/>
            <person name="Bartlett D.A."/>
            <person name="Mason A.J."/>
            <person name="Ellsworth S.A."/>
            <person name="Rautsaw R.M."/>
            <person name="Lawrence K.C."/>
            <person name="Strickland J.L."/>
            <person name="He B."/>
            <person name="Fraser P."/>
            <person name="Margres M.J."/>
            <person name="Gilbert D.M."/>
            <person name="Gibbs H.L."/>
            <person name="Parkinson C.L."/>
            <person name="Rokyta D.R."/>
        </authorList>
    </citation>
    <scope>NUCLEOTIDE SEQUENCE [LARGE SCALE GENOMIC DNA]</scope>
    <source>
        <strain evidence="6">DRR0105</strain>
    </source>
</reference>
<gene>
    <name evidence="6" type="ORF">NXF25_018499</name>
</gene>
<evidence type="ECO:0000256" key="1">
    <source>
        <dbReference type="ARBA" id="ARBA00001946"/>
    </source>
</evidence>
<comment type="caution">
    <text evidence="6">The sequence shown here is derived from an EMBL/GenBank/DDBJ whole genome shotgun (WGS) entry which is preliminary data.</text>
</comment>
<keyword evidence="3" id="KW-0378">Hydrolase</keyword>
<feature type="domain" description="Nudix hydrolase" evidence="5">
    <location>
        <begin position="114"/>
        <end position="277"/>
    </location>
</feature>
<dbReference type="PANTHER" id="PTHR31835:SF1">
    <property type="entry name" value="URIDINE DIPHOSPHATE GLUCOSE PYROPHOSPHATASE NUDT22"/>
    <property type="match status" value="1"/>
</dbReference>
<protein>
    <submittedName>
        <fullName evidence="6">Nucleoside diphosphate-linked moiety X motif 22</fullName>
    </submittedName>
</protein>
<sequence>MDPDISLLFQCPASGGIPESDVRVELSPLYDRNSLPADQARIDRVWAARCQQNPWLFNGAKFRLHSVKLDGTLLTFHLGLTSYKDFVGTNLAKTAMQLQEQGEQDFGNSQAYLADPLGVGAVLQTADDNFVFLRRSFCVGEAPGKIDVPGGHPEPQAALGKDAPERSLIRHQDLPGDLVVRELFSSVLREVQDEVNLQPATLSSPLLLGIVRNETTAGRGSAEFYVRCSLTSEQVKQRYALGGPEAQESVSILFASREDVLSMEQKGEWWNQLCPSAKGAVKLYTEVLGARQ</sequence>
<keyword evidence="4" id="KW-0460">Magnesium</keyword>
<evidence type="ECO:0000313" key="6">
    <source>
        <dbReference type="EMBL" id="KAK9391169.1"/>
    </source>
</evidence>
<keyword evidence="2" id="KW-0479">Metal-binding</keyword>
<dbReference type="InterPro" id="IPR000086">
    <property type="entry name" value="NUDIX_hydrolase_dom"/>
</dbReference>
<keyword evidence="7" id="KW-1185">Reference proteome</keyword>
<dbReference type="PANTHER" id="PTHR31835">
    <property type="entry name" value="URIDINE DIPHOSPHATE GLUCOSE PYROPHOSPHATASE"/>
    <property type="match status" value="1"/>
</dbReference>
<dbReference type="AlphaFoldDB" id="A0AAW1AN14"/>
<evidence type="ECO:0000313" key="7">
    <source>
        <dbReference type="Proteomes" id="UP001474421"/>
    </source>
</evidence>
<dbReference type="InterPro" id="IPR055295">
    <property type="entry name" value="NUDT22/NUDT9-like"/>
</dbReference>
<dbReference type="Gene3D" id="3.90.79.10">
    <property type="entry name" value="Nucleoside Triphosphate Pyrophosphohydrolase"/>
    <property type="match status" value="1"/>
</dbReference>
<dbReference type="InterPro" id="IPR015797">
    <property type="entry name" value="NUDIX_hydrolase-like_dom_sf"/>
</dbReference>
<evidence type="ECO:0000256" key="3">
    <source>
        <dbReference type="ARBA" id="ARBA00022801"/>
    </source>
</evidence>
<dbReference type="SUPFAM" id="SSF55811">
    <property type="entry name" value="Nudix"/>
    <property type="match status" value="1"/>
</dbReference>
<dbReference type="EMBL" id="JAOTOJ010000019">
    <property type="protein sequence ID" value="KAK9391169.1"/>
    <property type="molecule type" value="Genomic_DNA"/>
</dbReference>
<evidence type="ECO:0000259" key="5">
    <source>
        <dbReference type="PROSITE" id="PS51462"/>
    </source>
</evidence>
<dbReference type="PROSITE" id="PS51462">
    <property type="entry name" value="NUDIX"/>
    <property type="match status" value="1"/>
</dbReference>